<dbReference type="InterPro" id="IPR006028">
    <property type="entry name" value="GABAA/Glycine_rcpt"/>
</dbReference>
<dbReference type="GO" id="GO:0005230">
    <property type="term" value="F:extracellular ligand-gated monoatomic ion channel activity"/>
    <property type="evidence" value="ECO:0007669"/>
    <property type="project" value="InterPro"/>
</dbReference>
<name>A0A8S3U133_MYTED</name>
<keyword evidence="9 11" id="KW-0472">Membrane</keyword>
<evidence type="ECO:0000256" key="8">
    <source>
        <dbReference type="ARBA" id="ARBA00023065"/>
    </source>
</evidence>
<feature type="domain" description="Neurotransmitter-gated ion-channel transmembrane" evidence="13">
    <location>
        <begin position="193"/>
        <end position="315"/>
    </location>
</feature>
<evidence type="ECO:0000259" key="12">
    <source>
        <dbReference type="Pfam" id="PF02931"/>
    </source>
</evidence>
<evidence type="ECO:0000256" key="11">
    <source>
        <dbReference type="SAM" id="Phobius"/>
    </source>
</evidence>
<dbReference type="InterPro" id="IPR006201">
    <property type="entry name" value="Neur_channel"/>
</dbReference>
<keyword evidence="4" id="KW-1003">Cell membrane</keyword>
<keyword evidence="5 11" id="KW-0812">Transmembrane</keyword>
<dbReference type="InterPro" id="IPR006202">
    <property type="entry name" value="Neur_chan_lig-bd"/>
</dbReference>
<dbReference type="Pfam" id="PF02931">
    <property type="entry name" value="Neur_chan_LBD"/>
    <property type="match status" value="1"/>
</dbReference>
<dbReference type="GO" id="GO:0004888">
    <property type="term" value="F:transmembrane signaling receptor activity"/>
    <property type="evidence" value="ECO:0007669"/>
    <property type="project" value="InterPro"/>
</dbReference>
<keyword evidence="8" id="KW-0406">Ion transport</keyword>
<accession>A0A8S3U133</accession>
<sequence>MLDTAYDKRIPPGVDVGDLDQERPTNITVKLTISEIYDVNVNEMDFSTTCYLRQIWNDHRLKFNYTNITLQLDREEINKLWVPDTFFPESKFELTNSVIPNTLLHIHHDGTVVLQFEVGTYGFTSDVVVYLWVKDKPVTIQNAILPLYNIENTPTTSVELCDVNSFPGENEFSCLQLTIIFQRAIGYYMLEIFVPDMLIVIMSWVSFWLHPLAVPGRISLGAITVLTMSSQGSTARLNAPQVSYPKAIDVWTLFQAMFVFAALIEFSIVNVLARRKVSEETAAEMAAKRKEIHVYDNVLASKQMSEEEADKIAKKKYRESQGNDMDPNFDDNRRPYLSLAKKIDIISRRAFPAIYACYIFLFWVIVGNV</sequence>
<dbReference type="PRINTS" id="PR00252">
    <property type="entry name" value="NRIONCHANNEL"/>
</dbReference>
<gene>
    <name evidence="14" type="ORF">MEDL_48295</name>
</gene>
<comment type="subcellular location">
    <subcellularLocation>
        <location evidence="2">Cell membrane</location>
    </subcellularLocation>
    <subcellularLocation>
        <location evidence="1">Membrane</location>
        <topology evidence="1">Multi-pass membrane protein</topology>
    </subcellularLocation>
</comment>
<feature type="transmembrane region" description="Helical" evidence="11">
    <location>
        <begin position="250"/>
        <end position="273"/>
    </location>
</feature>
<evidence type="ECO:0000256" key="10">
    <source>
        <dbReference type="ARBA" id="ARBA00023303"/>
    </source>
</evidence>
<evidence type="ECO:0000256" key="5">
    <source>
        <dbReference type="ARBA" id="ARBA00022692"/>
    </source>
</evidence>
<comment type="caution">
    <text evidence="14">The sequence shown here is derived from an EMBL/GenBank/DDBJ whole genome shotgun (WGS) entry which is preliminary data.</text>
</comment>
<dbReference type="EMBL" id="CAJPWZ010002328">
    <property type="protein sequence ID" value="CAG2235750.1"/>
    <property type="molecule type" value="Genomic_DNA"/>
</dbReference>
<dbReference type="InterPro" id="IPR038050">
    <property type="entry name" value="Neuro_actylchol_rec"/>
</dbReference>
<evidence type="ECO:0000256" key="7">
    <source>
        <dbReference type="ARBA" id="ARBA00022989"/>
    </source>
</evidence>
<evidence type="ECO:0000256" key="6">
    <source>
        <dbReference type="ARBA" id="ARBA00022729"/>
    </source>
</evidence>
<evidence type="ECO:0000256" key="3">
    <source>
        <dbReference type="ARBA" id="ARBA00022448"/>
    </source>
</evidence>
<evidence type="ECO:0000256" key="1">
    <source>
        <dbReference type="ARBA" id="ARBA00004141"/>
    </source>
</evidence>
<dbReference type="PRINTS" id="PR00253">
    <property type="entry name" value="GABAARECEPTR"/>
</dbReference>
<evidence type="ECO:0000313" key="14">
    <source>
        <dbReference type="EMBL" id="CAG2235750.1"/>
    </source>
</evidence>
<evidence type="ECO:0000313" key="15">
    <source>
        <dbReference type="Proteomes" id="UP000683360"/>
    </source>
</evidence>
<evidence type="ECO:0000259" key="13">
    <source>
        <dbReference type="Pfam" id="PF02932"/>
    </source>
</evidence>
<feature type="transmembrane region" description="Helical" evidence="11">
    <location>
        <begin position="185"/>
        <end position="209"/>
    </location>
</feature>
<keyword evidence="3" id="KW-0813">Transport</keyword>
<dbReference type="GO" id="GO:0005886">
    <property type="term" value="C:plasma membrane"/>
    <property type="evidence" value="ECO:0007669"/>
    <property type="project" value="UniProtKB-SubCell"/>
</dbReference>
<keyword evidence="10" id="KW-0407">Ion channel</keyword>
<keyword evidence="15" id="KW-1185">Reference proteome</keyword>
<dbReference type="Proteomes" id="UP000683360">
    <property type="component" value="Unassembled WGS sequence"/>
</dbReference>
<dbReference type="InterPro" id="IPR036719">
    <property type="entry name" value="Neuro-gated_channel_TM_sf"/>
</dbReference>
<evidence type="ECO:0000256" key="9">
    <source>
        <dbReference type="ARBA" id="ARBA00023136"/>
    </source>
</evidence>
<dbReference type="Gene3D" id="1.20.58.390">
    <property type="entry name" value="Neurotransmitter-gated ion-channel transmembrane domain"/>
    <property type="match status" value="1"/>
</dbReference>
<protein>
    <submittedName>
        <fullName evidence="14">GRGLCN</fullName>
    </submittedName>
</protein>
<evidence type="ECO:0000256" key="2">
    <source>
        <dbReference type="ARBA" id="ARBA00004236"/>
    </source>
</evidence>
<feature type="domain" description="Neurotransmitter-gated ion-channel ligand-binding" evidence="12">
    <location>
        <begin position="4"/>
        <end position="117"/>
    </location>
</feature>
<organism evidence="14 15">
    <name type="scientific">Mytilus edulis</name>
    <name type="common">Blue mussel</name>
    <dbReference type="NCBI Taxonomy" id="6550"/>
    <lineage>
        <taxon>Eukaryota</taxon>
        <taxon>Metazoa</taxon>
        <taxon>Spiralia</taxon>
        <taxon>Lophotrochozoa</taxon>
        <taxon>Mollusca</taxon>
        <taxon>Bivalvia</taxon>
        <taxon>Autobranchia</taxon>
        <taxon>Pteriomorphia</taxon>
        <taxon>Mytilida</taxon>
        <taxon>Mytiloidea</taxon>
        <taxon>Mytilidae</taxon>
        <taxon>Mytilinae</taxon>
        <taxon>Mytilus</taxon>
    </lineage>
</organism>
<keyword evidence="6" id="KW-0732">Signal</keyword>
<dbReference type="SUPFAM" id="SSF90112">
    <property type="entry name" value="Neurotransmitter-gated ion-channel transmembrane pore"/>
    <property type="match status" value="1"/>
</dbReference>
<dbReference type="SUPFAM" id="SSF63712">
    <property type="entry name" value="Nicotinic receptor ligand binding domain-like"/>
    <property type="match status" value="1"/>
</dbReference>
<dbReference type="CDD" id="cd19049">
    <property type="entry name" value="LGIC_TM_anion"/>
    <property type="match status" value="1"/>
</dbReference>
<evidence type="ECO:0000256" key="4">
    <source>
        <dbReference type="ARBA" id="ARBA00022475"/>
    </source>
</evidence>
<keyword evidence="7 11" id="KW-1133">Transmembrane helix</keyword>
<dbReference type="InterPro" id="IPR006029">
    <property type="entry name" value="Neurotrans-gated_channel_TM"/>
</dbReference>
<dbReference type="Gene3D" id="2.70.170.10">
    <property type="entry name" value="Neurotransmitter-gated ion-channel ligand-binding domain"/>
    <property type="match status" value="1"/>
</dbReference>
<dbReference type="InterPro" id="IPR036734">
    <property type="entry name" value="Neur_chan_lig-bd_sf"/>
</dbReference>
<dbReference type="AlphaFoldDB" id="A0A8S3U133"/>
<dbReference type="OrthoDB" id="407674at2759"/>
<proteinExistence type="predicted"/>
<reference evidence="14" key="1">
    <citation type="submission" date="2021-03" db="EMBL/GenBank/DDBJ databases">
        <authorList>
            <person name="Bekaert M."/>
        </authorList>
    </citation>
    <scope>NUCLEOTIDE SEQUENCE</scope>
</reference>
<dbReference type="PANTHER" id="PTHR18945">
    <property type="entry name" value="NEUROTRANSMITTER GATED ION CHANNEL"/>
    <property type="match status" value="1"/>
</dbReference>
<dbReference type="Pfam" id="PF02932">
    <property type="entry name" value="Neur_chan_memb"/>
    <property type="match status" value="1"/>
</dbReference>
<feature type="transmembrane region" description="Helical" evidence="11">
    <location>
        <begin position="350"/>
        <end position="366"/>
    </location>
</feature>